<keyword evidence="4" id="KW-1185">Reference proteome</keyword>
<accession>A0A5B9Q6K3</accession>
<dbReference type="InterPro" id="IPR056087">
    <property type="entry name" value="DUF7670"/>
</dbReference>
<feature type="transmembrane region" description="Helical" evidence="1">
    <location>
        <begin position="76"/>
        <end position="96"/>
    </location>
</feature>
<organism evidence="3 4">
    <name type="scientific">Bythopirellula goksoeyrii</name>
    <dbReference type="NCBI Taxonomy" id="1400387"/>
    <lineage>
        <taxon>Bacteria</taxon>
        <taxon>Pseudomonadati</taxon>
        <taxon>Planctomycetota</taxon>
        <taxon>Planctomycetia</taxon>
        <taxon>Pirellulales</taxon>
        <taxon>Lacipirellulaceae</taxon>
        <taxon>Bythopirellula</taxon>
    </lineage>
</organism>
<evidence type="ECO:0000256" key="1">
    <source>
        <dbReference type="SAM" id="Phobius"/>
    </source>
</evidence>
<dbReference type="OrthoDB" id="9840683at2"/>
<dbReference type="AlphaFoldDB" id="A0A5B9Q6K3"/>
<gene>
    <name evidence="3" type="ORF">Pr1d_05910</name>
</gene>
<dbReference type="Proteomes" id="UP000323917">
    <property type="component" value="Chromosome"/>
</dbReference>
<feature type="transmembrane region" description="Helical" evidence="1">
    <location>
        <begin position="51"/>
        <end position="69"/>
    </location>
</feature>
<keyword evidence="1" id="KW-0472">Membrane</keyword>
<keyword evidence="1" id="KW-0812">Transmembrane</keyword>
<feature type="transmembrane region" description="Helical" evidence="1">
    <location>
        <begin position="15"/>
        <end position="36"/>
    </location>
</feature>
<name>A0A5B9Q6K3_9BACT</name>
<reference evidence="3 4" key="1">
    <citation type="submission" date="2019-08" db="EMBL/GenBank/DDBJ databases">
        <title>Deep-cultivation of Planctomycetes and their phenomic and genomic characterization uncovers novel biology.</title>
        <authorList>
            <person name="Wiegand S."/>
            <person name="Jogler M."/>
            <person name="Boedeker C."/>
            <person name="Pinto D."/>
            <person name="Vollmers J."/>
            <person name="Rivas-Marin E."/>
            <person name="Kohn T."/>
            <person name="Peeters S.H."/>
            <person name="Heuer A."/>
            <person name="Rast P."/>
            <person name="Oberbeckmann S."/>
            <person name="Bunk B."/>
            <person name="Jeske O."/>
            <person name="Meyerdierks A."/>
            <person name="Storesund J.E."/>
            <person name="Kallscheuer N."/>
            <person name="Luecker S."/>
            <person name="Lage O.M."/>
            <person name="Pohl T."/>
            <person name="Merkel B.J."/>
            <person name="Hornburger P."/>
            <person name="Mueller R.-W."/>
            <person name="Bruemmer F."/>
            <person name="Labrenz M."/>
            <person name="Spormann A.M."/>
            <person name="Op den Camp H."/>
            <person name="Overmann J."/>
            <person name="Amann R."/>
            <person name="Jetten M.S.M."/>
            <person name="Mascher T."/>
            <person name="Medema M.H."/>
            <person name="Devos D.P."/>
            <person name="Kaster A.-K."/>
            <person name="Ovreas L."/>
            <person name="Rohde M."/>
            <person name="Galperin M.Y."/>
            <person name="Jogler C."/>
        </authorList>
    </citation>
    <scope>NUCLEOTIDE SEQUENCE [LARGE SCALE GENOMIC DNA]</scope>
    <source>
        <strain evidence="3 4">Pr1d</strain>
    </source>
</reference>
<feature type="domain" description="DUF7670" evidence="2">
    <location>
        <begin position="12"/>
        <end position="123"/>
    </location>
</feature>
<evidence type="ECO:0000259" key="2">
    <source>
        <dbReference type="Pfam" id="PF24709"/>
    </source>
</evidence>
<proteinExistence type="predicted"/>
<dbReference type="RefSeq" id="WP_148072114.1">
    <property type="nucleotide sequence ID" value="NZ_CP042913.1"/>
</dbReference>
<keyword evidence="1" id="KW-1133">Transmembrane helix</keyword>
<protein>
    <recommendedName>
        <fullName evidence="2">DUF7670 domain-containing protein</fullName>
    </recommendedName>
</protein>
<evidence type="ECO:0000313" key="4">
    <source>
        <dbReference type="Proteomes" id="UP000323917"/>
    </source>
</evidence>
<dbReference type="KEGG" id="bgok:Pr1d_05910"/>
<dbReference type="EMBL" id="CP042913">
    <property type="protein sequence ID" value="QEG33330.1"/>
    <property type="molecule type" value="Genomic_DNA"/>
</dbReference>
<evidence type="ECO:0000313" key="3">
    <source>
        <dbReference type="EMBL" id="QEG33330.1"/>
    </source>
</evidence>
<sequence>MKVNLQRQQVETSQLLRWGAEITGAILFFGWLAFMGGELVKTRFEMPAKEAFYQAASLVLVFTGCAFLWRHALVGSALVFLGTALFFAINQIAAGVLPGWNALWFAIPGVLALLAWLLDRQRRGTGQQ</sequence>
<dbReference type="Pfam" id="PF24709">
    <property type="entry name" value="DUF7670"/>
    <property type="match status" value="1"/>
</dbReference>
<feature type="transmembrane region" description="Helical" evidence="1">
    <location>
        <begin position="102"/>
        <end position="118"/>
    </location>
</feature>